<feature type="transmembrane region" description="Helical" evidence="7">
    <location>
        <begin position="175"/>
        <end position="195"/>
    </location>
</feature>
<dbReference type="InterPro" id="IPR020846">
    <property type="entry name" value="MFS_dom"/>
</dbReference>
<evidence type="ECO:0000313" key="10">
    <source>
        <dbReference type="Proteomes" id="UP000271469"/>
    </source>
</evidence>
<evidence type="ECO:0000256" key="1">
    <source>
        <dbReference type="ARBA" id="ARBA00004651"/>
    </source>
</evidence>
<feature type="transmembrane region" description="Helical" evidence="7">
    <location>
        <begin position="437"/>
        <end position="457"/>
    </location>
</feature>
<keyword evidence="10" id="KW-1185">Reference proteome</keyword>
<name>A0A3G8JUQ7_9ACTN</name>
<dbReference type="InterPro" id="IPR036259">
    <property type="entry name" value="MFS_trans_sf"/>
</dbReference>
<accession>A0A3G8JUQ7</accession>
<evidence type="ECO:0000256" key="6">
    <source>
        <dbReference type="ARBA" id="ARBA00023136"/>
    </source>
</evidence>
<feature type="transmembrane region" description="Helical" evidence="7">
    <location>
        <begin position="306"/>
        <end position="325"/>
    </location>
</feature>
<dbReference type="SUPFAM" id="SSF103473">
    <property type="entry name" value="MFS general substrate transporter"/>
    <property type="match status" value="1"/>
</dbReference>
<comment type="subcellular location">
    <subcellularLocation>
        <location evidence="1">Cell membrane</location>
        <topology evidence="1">Multi-pass membrane protein</topology>
    </subcellularLocation>
</comment>
<sequence>MTGRFGRASRATPAADFPYALALLGAGAMFMEILDATIVATALPAIAADLGVRPLDAAVVVTSYLITLAVLIPLSGWVADRFGVRRVFLVAGAVFTIASAGCALAPDLSTLVAMRVLQAAGGAMMVPVGRLAVLRTVERGQLVRAIAYLTWPALVAPVVAPLIGGLIVTHADWRLIFAINIPIGVAGLVAATIWCRPAETDAGRRRLDLVGVALTTLAVGAAMLATQEVSGGTPRWPVVIAGTVGAVVLGVAAVRRMRSSPHPLLDLGVLRVPSFASVIGYGTVYRMAISAVPFLLPLMFQLQFGWTPVAAGAMVTALFVGNVVIKPLTTPMMRRWGIRRVLVVDLFVSVAAFVALAVLGSATSAVVIVIVLVISGALRSIGFSAYNTLAFADVDAAELSDANAVHAAVQELGAAFGVALGAVAVSALAVFDGLPAGAYSATFVLLAVLMVVCVIGASRLPAGAGRRAVGPA</sequence>
<feature type="transmembrane region" description="Helical" evidence="7">
    <location>
        <begin position="275"/>
        <end position="300"/>
    </location>
</feature>
<evidence type="ECO:0000256" key="7">
    <source>
        <dbReference type="SAM" id="Phobius"/>
    </source>
</evidence>
<keyword evidence="3" id="KW-1003">Cell membrane</keyword>
<dbReference type="Proteomes" id="UP000271469">
    <property type="component" value="Chromosome"/>
</dbReference>
<evidence type="ECO:0000313" key="9">
    <source>
        <dbReference type="EMBL" id="AZG48475.1"/>
    </source>
</evidence>
<reference evidence="9 10" key="1">
    <citation type="submission" date="2018-11" db="EMBL/GenBank/DDBJ databases">
        <title>Gordonia insulae sp. nov., isolated from an island soil.</title>
        <authorList>
            <person name="Kim Y.S."/>
            <person name="Kim S.B."/>
        </authorList>
    </citation>
    <scope>NUCLEOTIDE SEQUENCE [LARGE SCALE GENOMIC DNA]</scope>
    <source>
        <strain evidence="9 10">MMS17-SY073</strain>
    </source>
</reference>
<dbReference type="AlphaFoldDB" id="A0A3G8JUQ7"/>
<feature type="transmembrane region" description="Helical" evidence="7">
    <location>
        <begin position="145"/>
        <end position="169"/>
    </location>
</feature>
<evidence type="ECO:0000259" key="8">
    <source>
        <dbReference type="PROSITE" id="PS50850"/>
    </source>
</evidence>
<dbReference type="PANTHER" id="PTHR42718:SF46">
    <property type="entry name" value="BLR6921 PROTEIN"/>
    <property type="match status" value="1"/>
</dbReference>
<feature type="transmembrane region" description="Helical" evidence="7">
    <location>
        <begin position="207"/>
        <end position="224"/>
    </location>
</feature>
<dbReference type="KEGG" id="gom:D7316_05092"/>
<feature type="transmembrane region" description="Helical" evidence="7">
    <location>
        <begin position="21"/>
        <end position="46"/>
    </location>
</feature>
<dbReference type="GO" id="GO:0022857">
    <property type="term" value="F:transmembrane transporter activity"/>
    <property type="evidence" value="ECO:0007669"/>
    <property type="project" value="InterPro"/>
</dbReference>
<feature type="transmembrane region" description="Helical" evidence="7">
    <location>
        <begin position="86"/>
        <end position="106"/>
    </location>
</feature>
<feature type="transmembrane region" description="Helical" evidence="7">
    <location>
        <begin position="236"/>
        <end position="254"/>
    </location>
</feature>
<feature type="domain" description="Major facilitator superfamily (MFS) profile" evidence="8">
    <location>
        <begin position="21"/>
        <end position="459"/>
    </location>
</feature>
<keyword evidence="6 7" id="KW-0472">Membrane</keyword>
<dbReference type="PROSITE" id="PS50850">
    <property type="entry name" value="MFS"/>
    <property type="match status" value="1"/>
</dbReference>
<protein>
    <submittedName>
        <fullName evidence="9">Putative transport protein HsrA</fullName>
    </submittedName>
</protein>
<evidence type="ECO:0000256" key="4">
    <source>
        <dbReference type="ARBA" id="ARBA00022692"/>
    </source>
</evidence>
<feature type="transmembrane region" description="Helical" evidence="7">
    <location>
        <begin position="412"/>
        <end position="431"/>
    </location>
</feature>
<dbReference type="InterPro" id="IPR011701">
    <property type="entry name" value="MFS"/>
</dbReference>
<dbReference type="EMBL" id="CP033972">
    <property type="protein sequence ID" value="AZG48475.1"/>
    <property type="molecule type" value="Genomic_DNA"/>
</dbReference>
<evidence type="ECO:0000256" key="2">
    <source>
        <dbReference type="ARBA" id="ARBA00022448"/>
    </source>
</evidence>
<feature type="transmembrane region" description="Helical" evidence="7">
    <location>
        <begin position="337"/>
        <end position="359"/>
    </location>
</feature>
<keyword evidence="4 7" id="KW-0812">Transmembrane</keyword>
<evidence type="ECO:0000256" key="3">
    <source>
        <dbReference type="ARBA" id="ARBA00022475"/>
    </source>
</evidence>
<feature type="transmembrane region" description="Helical" evidence="7">
    <location>
        <begin position="112"/>
        <end position="133"/>
    </location>
</feature>
<gene>
    <name evidence="9" type="primary">hsrA_3</name>
    <name evidence="9" type="ORF">D7316_05092</name>
</gene>
<feature type="transmembrane region" description="Helical" evidence="7">
    <location>
        <begin position="58"/>
        <end position="79"/>
    </location>
</feature>
<organism evidence="9 10">
    <name type="scientific">Gordonia insulae</name>
    <dbReference type="NCBI Taxonomy" id="2420509"/>
    <lineage>
        <taxon>Bacteria</taxon>
        <taxon>Bacillati</taxon>
        <taxon>Actinomycetota</taxon>
        <taxon>Actinomycetes</taxon>
        <taxon>Mycobacteriales</taxon>
        <taxon>Gordoniaceae</taxon>
        <taxon>Gordonia</taxon>
    </lineage>
</organism>
<keyword evidence="5 7" id="KW-1133">Transmembrane helix</keyword>
<feature type="transmembrane region" description="Helical" evidence="7">
    <location>
        <begin position="365"/>
        <end position="391"/>
    </location>
</feature>
<keyword evidence="2" id="KW-0813">Transport</keyword>
<evidence type="ECO:0000256" key="5">
    <source>
        <dbReference type="ARBA" id="ARBA00022989"/>
    </source>
</evidence>
<dbReference type="PANTHER" id="PTHR42718">
    <property type="entry name" value="MAJOR FACILITATOR SUPERFAMILY MULTIDRUG TRANSPORTER MFSC"/>
    <property type="match status" value="1"/>
</dbReference>
<dbReference type="Pfam" id="PF07690">
    <property type="entry name" value="MFS_1"/>
    <property type="match status" value="1"/>
</dbReference>
<dbReference type="GO" id="GO:0005886">
    <property type="term" value="C:plasma membrane"/>
    <property type="evidence" value="ECO:0007669"/>
    <property type="project" value="UniProtKB-SubCell"/>
</dbReference>
<dbReference type="Gene3D" id="1.20.1250.20">
    <property type="entry name" value="MFS general substrate transporter like domains"/>
    <property type="match status" value="2"/>
</dbReference>
<proteinExistence type="predicted"/>